<keyword evidence="2" id="KW-0418">Kinase</keyword>
<dbReference type="STRING" id="930129.SAMN05216352_104313"/>
<evidence type="ECO:0000313" key="2">
    <source>
        <dbReference type="EMBL" id="SDI07463.1"/>
    </source>
</evidence>
<name>A0A1G8HLF1_9BACI</name>
<dbReference type="PANTHER" id="PTHR47829:SF1">
    <property type="entry name" value="HAD FAMILY PHOSPHATASE"/>
    <property type="match status" value="1"/>
</dbReference>
<dbReference type="Pfam" id="PF01636">
    <property type="entry name" value="APH"/>
    <property type="match status" value="1"/>
</dbReference>
<proteinExistence type="predicted"/>
<dbReference type="InterPro" id="IPR041726">
    <property type="entry name" value="ACAD10_11_N"/>
</dbReference>
<keyword evidence="2" id="KW-0808">Transferase</keyword>
<dbReference type="InterPro" id="IPR011009">
    <property type="entry name" value="Kinase-like_dom_sf"/>
</dbReference>
<evidence type="ECO:0000259" key="1">
    <source>
        <dbReference type="Pfam" id="PF01636"/>
    </source>
</evidence>
<sequence>MREQSINNSRQETINWEKVEHYLRSEVPDLPKGNMEIKQFSEGYSNLTYLLRIGDWEAVVRRPPFGYVPPKAHDMKREHRILTKVHPVFPLAPKPYLYCDDPEVMDKHFYVMEKKEGVVVDDELPAEYKDKENAGQLISTNVINTLVSLQSIDYKEADLQDLGKPRGYLERQVHGWIKRYERADTEDKPQVKDLEQWLIDHLPPERETTIVHNDFKLNNMVLDADDPGKTQGILDWELSTIGDPFTDLGSTIAYWAESDDPDIGISRVTDQSGFYSRREFLEEYATKSGRDLSDIHYYTAFGFYKLAGILQQLYHRWKIGEIEDSRFKTLNTSIANLLEMAENARRRRIV</sequence>
<dbReference type="EMBL" id="FNDU01000004">
    <property type="protein sequence ID" value="SDI07463.1"/>
    <property type="molecule type" value="Genomic_DNA"/>
</dbReference>
<dbReference type="InterPro" id="IPR052898">
    <property type="entry name" value="ACAD10-like"/>
</dbReference>
<evidence type="ECO:0000313" key="3">
    <source>
        <dbReference type="Proteomes" id="UP000199017"/>
    </source>
</evidence>
<gene>
    <name evidence="2" type="ORF">SAMN05216352_104313</name>
</gene>
<keyword evidence="3" id="KW-1185">Reference proteome</keyword>
<protein>
    <submittedName>
        <fullName evidence="2">Predicted kinase, aminoglycoside phosphotransferase (APT) family</fullName>
    </submittedName>
</protein>
<dbReference type="Gene3D" id="3.30.200.20">
    <property type="entry name" value="Phosphorylase Kinase, domain 1"/>
    <property type="match status" value="1"/>
</dbReference>
<dbReference type="CDD" id="cd05154">
    <property type="entry name" value="ACAD10_11_N-like"/>
    <property type="match status" value="1"/>
</dbReference>
<organism evidence="2 3">
    <name type="scientific">Alteribacillus bidgolensis</name>
    <dbReference type="NCBI Taxonomy" id="930129"/>
    <lineage>
        <taxon>Bacteria</taxon>
        <taxon>Bacillati</taxon>
        <taxon>Bacillota</taxon>
        <taxon>Bacilli</taxon>
        <taxon>Bacillales</taxon>
        <taxon>Bacillaceae</taxon>
        <taxon>Alteribacillus</taxon>
    </lineage>
</organism>
<dbReference type="GO" id="GO:0016301">
    <property type="term" value="F:kinase activity"/>
    <property type="evidence" value="ECO:0007669"/>
    <property type="project" value="UniProtKB-KW"/>
</dbReference>
<dbReference type="Gene3D" id="3.90.1200.10">
    <property type="match status" value="1"/>
</dbReference>
<dbReference type="AlphaFoldDB" id="A0A1G8HLF1"/>
<accession>A0A1G8HLF1</accession>
<dbReference type="Proteomes" id="UP000199017">
    <property type="component" value="Unassembled WGS sequence"/>
</dbReference>
<dbReference type="PANTHER" id="PTHR47829">
    <property type="entry name" value="HYDROLASE, PUTATIVE (AFU_ORTHOLOGUE AFUA_1G12880)-RELATED"/>
    <property type="match status" value="1"/>
</dbReference>
<dbReference type="RefSeq" id="WP_245917853.1">
    <property type="nucleotide sequence ID" value="NZ_FNDU01000004.1"/>
</dbReference>
<feature type="domain" description="Aminoglycoside phosphotransferase" evidence="1">
    <location>
        <begin position="36"/>
        <end position="264"/>
    </location>
</feature>
<dbReference type="InterPro" id="IPR002575">
    <property type="entry name" value="Aminoglycoside_PTrfase"/>
</dbReference>
<reference evidence="2 3" key="1">
    <citation type="submission" date="2016-10" db="EMBL/GenBank/DDBJ databases">
        <authorList>
            <person name="de Groot N.N."/>
        </authorList>
    </citation>
    <scope>NUCLEOTIDE SEQUENCE [LARGE SCALE GENOMIC DNA]</scope>
    <source>
        <strain evidence="3">P4B,CCM 7963,CECT 7998,DSM 25260,IBRC-M 10614,KCTC 13821</strain>
    </source>
</reference>
<dbReference type="SUPFAM" id="SSF56112">
    <property type="entry name" value="Protein kinase-like (PK-like)"/>
    <property type="match status" value="1"/>
</dbReference>